<gene>
    <name evidence="2" type="ORF">GWI33_011998</name>
</gene>
<dbReference type="EMBL" id="JAACXV010000061">
    <property type="protein sequence ID" value="KAF7285147.1"/>
    <property type="molecule type" value="Genomic_DNA"/>
</dbReference>
<protein>
    <submittedName>
        <fullName evidence="2">Uncharacterized protein</fullName>
    </submittedName>
</protein>
<evidence type="ECO:0000313" key="2">
    <source>
        <dbReference type="EMBL" id="KAF7285147.1"/>
    </source>
</evidence>
<dbReference type="AlphaFoldDB" id="A0A834J1H0"/>
<feature type="region of interest" description="Disordered" evidence="1">
    <location>
        <begin position="97"/>
        <end position="123"/>
    </location>
</feature>
<keyword evidence="3" id="KW-1185">Reference proteome</keyword>
<accession>A0A834J1H0</accession>
<evidence type="ECO:0000256" key="1">
    <source>
        <dbReference type="SAM" id="MobiDB-lite"/>
    </source>
</evidence>
<dbReference type="Proteomes" id="UP000625711">
    <property type="component" value="Unassembled WGS sequence"/>
</dbReference>
<sequence length="123" mass="13386">MVRDPRSTASVPPRSGLFQLLLFHEPQNPDQAAVATVGGAHGERDEDGSITEPSGDRPCIRRPPRLQDTTTENRLGFDNHVQITAWPCHSRSVSLAGGHHSSLLGYGDDDYNPTLSSEAKPCR</sequence>
<comment type="caution">
    <text evidence="2">The sequence shown here is derived from an EMBL/GenBank/DDBJ whole genome shotgun (WGS) entry which is preliminary data.</text>
</comment>
<name>A0A834J1H0_RHYFE</name>
<reference evidence="2" key="1">
    <citation type="submission" date="2020-08" db="EMBL/GenBank/DDBJ databases">
        <title>Genome sequencing and assembly of the red palm weevil Rhynchophorus ferrugineus.</title>
        <authorList>
            <person name="Dias G.B."/>
            <person name="Bergman C.M."/>
            <person name="Manee M."/>
        </authorList>
    </citation>
    <scope>NUCLEOTIDE SEQUENCE</scope>
    <source>
        <strain evidence="2">AA-2017</strain>
        <tissue evidence="2">Whole larva</tissue>
    </source>
</reference>
<organism evidence="2 3">
    <name type="scientific">Rhynchophorus ferrugineus</name>
    <name type="common">Red palm weevil</name>
    <name type="synonym">Curculio ferrugineus</name>
    <dbReference type="NCBI Taxonomy" id="354439"/>
    <lineage>
        <taxon>Eukaryota</taxon>
        <taxon>Metazoa</taxon>
        <taxon>Ecdysozoa</taxon>
        <taxon>Arthropoda</taxon>
        <taxon>Hexapoda</taxon>
        <taxon>Insecta</taxon>
        <taxon>Pterygota</taxon>
        <taxon>Neoptera</taxon>
        <taxon>Endopterygota</taxon>
        <taxon>Coleoptera</taxon>
        <taxon>Polyphaga</taxon>
        <taxon>Cucujiformia</taxon>
        <taxon>Curculionidae</taxon>
        <taxon>Dryophthorinae</taxon>
        <taxon>Rhynchophorus</taxon>
    </lineage>
</organism>
<evidence type="ECO:0000313" key="3">
    <source>
        <dbReference type="Proteomes" id="UP000625711"/>
    </source>
</evidence>
<feature type="region of interest" description="Disordered" evidence="1">
    <location>
        <begin position="31"/>
        <end position="71"/>
    </location>
</feature>
<proteinExistence type="predicted"/>